<reference evidence="1 2" key="1">
    <citation type="submission" date="2024-11" db="EMBL/GenBank/DDBJ databases">
        <title>A near-complete genome assembly of Cinchona calisaya.</title>
        <authorList>
            <person name="Lian D.C."/>
            <person name="Zhao X.W."/>
            <person name="Wei L."/>
        </authorList>
    </citation>
    <scope>NUCLEOTIDE SEQUENCE [LARGE SCALE GENOMIC DNA]</scope>
    <source>
        <tissue evidence="1">Nenye</tissue>
    </source>
</reference>
<accession>A0ABD3A7Y6</accession>
<comment type="caution">
    <text evidence="1">The sequence shown here is derived from an EMBL/GenBank/DDBJ whole genome shotgun (WGS) entry which is preliminary data.</text>
</comment>
<gene>
    <name evidence="1" type="ORF">ACH5RR_012485</name>
</gene>
<organism evidence="1 2">
    <name type="scientific">Cinchona calisaya</name>
    <dbReference type="NCBI Taxonomy" id="153742"/>
    <lineage>
        <taxon>Eukaryota</taxon>
        <taxon>Viridiplantae</taxon>
        <taxon>Streptophyta</taxon>
        <taxon>Embryophyta</taxon>
        <taxon>Tracheophyta</taxon>
        <taxon>Spermatophyta</taxon>
        <taxon>Magnoliopsida</taxon>
        <taxon>eudicotyledons</taxon>
        <taxon>Gunneridae</taxon>
        <taxon>Pentapetalae</taxon>
        <taxon>asterids</taxon>
        <taxon>lamiids</taxon>
        <taxon>Gentianales</taxon>
        <taxon>Rubiaceae</taxon>
        <taxon>Cinchonoideae</taxon>
        <taxon>Cinchoneae</taxon>
        <taxon>Cinchona</taxon>
    </lineage>
</organism>
<proteinExistence type="predicted"/>
<evidence type="ECO:0000313" key="2">
    <source>
        <dbReference type="Proteomes" id="UP001630127"/>
    </source>
</evidence>
<name>A0ABD3A7Y6_9GENT</name>
<evidence type="ECO:0000313" key="1">
    <source>
        <dbReference type="EMBL" id="KAL3527829.1"/>
    </source>
</evidence>
<dbReference type="Proteomes" id="UP001630127">
    <property type="component" value="Unassembled WGS sequence"/>
</dbReference>
<dbReference type="AlphaFoldDB" id="A0ABD3A7Y6"/>
<keyword evidence="2" id="KW-1185">Reference proteome</keyword>
<sequence length="84" mass="9861">MILLAQECFLSRNQASNLFSENMGFGIGYLLPAKIAFLDTRVQLIREYLRKRGSSEKTLNFTEGIFWSLDMRHRRSRMSLKMLL</sequence>
<protein>
    <submittedName>
        <fullName evidence="1">Uncharacterized protein</fullName>
    </submittedName>
</protein>
<dbReference type="EMBL" id="JBJUIK010000005">
    <property type="protein sequence ID" value="KAL3527829.1"/>
    <property type="molecule type" value="Genomic_DNA"/>
</dbReference>